<dbReference type="Proteomes" id="UP000516160">
    <property type="component" value="Chromosome"/>
</dbReference>
<dbReference type="InterPro" id="IPR009057">
    <property type="entry name" value="Homeodomain-like_sf"/>
</dbReference>
<evidence type="ECO:0000313" key="7">
    <source>
        <dbReference type="EMBL" id="QNO15210.1"/>
    </source>
</evidence>
<feature type="coiled-coil region" evidence="2">
    <location>
        <begin position="185"/>
        <end position="219"/>
    </location>
</feature>
<proteinExistence type="inferred from homology"/>
<protein>
    <submittedName>
        <fullName evidence="6">Helix-turn-helix domain-containing protein</fullName>
    </submittedName>
</protein>
<dbReference type="KEGG" id="acae:HYG86_10765"/>
<comment type="similarity">
    <text evidence="1">Belongs to the IS150/IS1296 orfA family.</text>
</comment>
<organism evidence="6 9">
    <name type="scientific">Alkalicella caledoniensis</name>
    <dbReference type="NCBI Taxonomy" id="2731377"/>
    <lineage>
        <taxon>Bacteria</taxon>
        <taxon>Bacillati</taxon>
        <taxon>Bacillota</taxon>
        <taxon>Clostridia</taxon>
        <taxon>Eubacteriales</taxon>
        <taxon>Proteinivoracaceae</taxon>
        <taxon>Alkalicella</taxon>
    </lineage>
</organism>
<dbReference type="RefSeq" id="WP_213165510.1">
    <property type="nucleotide sequence ID" value="NZ_CP058559.1"/>
</dbReference>
<evidence type="ECO:0000313" key="8">
    <source>
        <dbReference type="EMBL" id="QNO15752.1"/>
    </source>
</evidence>
<feature type="domain" description="Insertion element IS150 protein InsJ-like helix-turn-helix" evidence="3">
    <location>
        <begin position="132"/>
        <end position="184"/>
    </location>
</feature>
<name>A0A7G9W8Y2_ALKCA</name>
<evidence type="ECO:0000256" key="1">
    <source>
        <dbReference type="ARBA" id="ARBA00038232"/>
    </source>
</evidence>
<evidence type="ECO:0000313" key="4">
    <source>
        <dbReference type="EMBL" id="QNO14234.1"/>
    </source>
</evidence>
<dbReference type="AlphaFoldDB" id="A0A7G9W8Y2"/>
<dbReference type="GO" id="GO:0043565">
    <property type="term" value="F:sequence-specific DNA binding"/>
    <property type="evidence" value="ECO:0007669"/>
    <property type="project" value="InterPro"/>
</dbReference>
<dbReference type="InterPro" id="IPR036388">
    <property type="entry name" value="WH-like_DNA-bd_sf"/>
</dbReference>
<dbReference type="Pfam" id="PF01527">
    <property type="entry name" value="HTH_Tnp_1"/>
    <property type="match status" value="1"/>
</dbReference>
<dbReference type="PANTHER" id="PTHR33795:SF1">
    <property type="entry name" value="INSERTION ELEMENT IS150 PROTEIN INSJ"/>
    <property type="match status" value="1"/>
</dbReference>
<dbReference type="InterPro" id="IPR055247">
    <property type="entry name" value="InsJ-like_HTH"/>
</dbReference>
<dbReference type="EMBL" id="CP058559">
    <property type="protein sequence ID" value="QNO14372.1"/>
    <property type="molecule type" value="Genomic_DNA"/>
</dbReference>
<dbReference type="EMBL" id="CP058559">
    <property type="protein sequence ID" value="QNO15210.1"/>
    <property type="molecule type" value="Genomic_DNA"/>
</dbReference>
<evidence type="ECO:0000313" key="5">
    <source>
        <dbReference type="EMBL" id="QNO14372.1"/>
    </source>
</evidence>
<dbReference type="KEGG" id="acae:HYG86_13760"/>
<dbReference type="PANTHER" id="PTHR33795">
    <property type="entry name" value="INSERTION ELEMENT IS150 PROTEIN INSJ"/>
    <property type="match status" value="1"/>
</dbReference>
<keyword evidence="2" id="KW-0175">Coiled coil</keyword>
<accession>A0A7G9W8Y2</accession>
<dbReference type="EMBL" id="CP058559">
    <property type="protein sequence ID" value="QNO15144.1"/>
    <property type="molecule type" value="Genomic_DNA"/>
</dbReference>
<keyword evidence="9" id="KW-1185">Reference proteome</keyword>
<reference evidence="6 9" key="1">
    <citation type="submission" date="2020-07" db="EMBL/GenBank/DDBJ databases">
        <title>Alkalicella. sp. LB2 genome.</title>
        <authorList>
            <person name="Postec A."/>
            <person name="Quemeneur M."/>
        </authorList>
    </citation>
    <scope>NUCLEOTIDE SEQUENCE [LARGE SCALE GENOMIC DNA]</scope>
    <source>
        <strain evidence="6 9">LB2</strain>
    </source>
</reference>
<dbReference type="KEGG" id="acae:HYG86_10415"/>
<dbReference type="EMBL" id="CP058559">
    <property type="protein sequence ID" value="QNO15752.1"/>
    <property type="molecule type" value="Genomic_DNA"/>
</dbReference>
<dbReference type="InterPro" id="IPR052057">
    <property type="entry name" value="IS150/IS1296_orfA-like"/>
</dbReference>
<dbReference type="GO" id="GO:0004803">
    <property type="term" value="F:transposase activity"/>
    <property type="evidence" value="ECO:0007669"/>
    <property type="project" value="InterPro"/>
</dbReference>
<dbReference type="InterPro" id="IPR010921">
    <property type="entry name" value="Trp_repressor/repl_initiator"/>
</dbReference>
<dbReference type="KEGG" id="acae:HYG86_06095"/>
<gene>
    <name evidence="4" type="ORF">HYG86_05335</name>
    <name evidence="5" type="ORF">HYG86_06095</name>
    <name evidence="6" type="ORF">HYG86_10415</name>
    <name evidence="7" type="ORF">HYG86_10765</name>
    <name evidence="8" type="ORF">HYG86_13760</name>
</gene>
<dbReference type="InterPro" id="IPR002514">
    <property type="entry name" value="Transposase_8"/>
</dbReference>
<dbReference type="SUPFAM" id="SSF46689">
    <property type="entry name" value="Homeodomain-like"/>
    <property type="match status" value="1"/>
</dbReference>
<dbReference type="KEGG" id="acae:HYG86_05335"/>
<sequence length="227" mass="26067">MGRKSKFSPEEKLEYVLMCIEGKNSVSHAAKLIGVSKDTMRRWVSNYMSLGVDGLTTSAKNTSHSSNAKELAIKEYLSGKGSLHDICFQYGIRSTGILHTWVMKYNSHEKLKSSGTGGVSIMTKGRKTHFDERVEIVKYCIENKCNYVETAQKFNVSYQQVNSWTNKYLKKGIEALQDKRGKRKSEDDMSEMDKLKAQNKLLEAEIRQKQMEIDFLKKLKEIERGRF</sequence>
<dbReference type="Gene3D" id="1.10.10.10">
    <property type="entry name" value="Winged helix-like DNA-binding domain superfamily/Winged helix DNA-binding domain"/>
    <property type="match status" value="2"/>
</dbReference>
<evidence type="ECO:0000313" key="9">
    <source>
        <dbReference type="Proteomes" id="UP000516160"/>
    </source>
</evidence>
<evidence type="ECO:0000313" key="6">
    <source>
        <dbReference type="EMBL" id="QNO15144.1"/>
    </source>
</evidence>
<dbReference type="Pfam" id="PF13518">
    <property type="entry name" value="HTH_28"/>
    <property type="match status" value="1"/>
</dbReference>
<dbReference type="GO" id="GO:0006313">
    <property type="term" value="P:DNA transposition"/>
    <property type="evidence" value="ECO:0007669"/>
    <property type="project" value="InterPro"/>
</dbReference>
<evidence type="ECO:0000256" key="2">
    <source>
        <dbReference type="SAM" id="Coils"/>
    </source>
</evidence>
<dbReference type="SUPFAM" id="SSF48295">
    <property type="entry name" value="TrpR-like"/>
    <property type="match status" value="2"/>
</dbReference>
<dbReference type="EMBL" id="CP058559">
    <property type="protein sequence ID" value="QNO14234.1"/>
    <property type="molecule type" value="Genomic_DNA"/>
</dbReference>
<evidence type="ECO:0000259" key="3">
    <source>
        <dbReference type="Pfam" id="PF13518"/>
    </source>
</evidence>